<dbReference type="Gene3D" id="2.10.260.10">
    <property type="match status" value="1"/>
</dbReference>
<proteinExistence type="predicted"/>
<feature type="domain" description="SpoVT-AbrB" evidence="2">
    <location>
        <begin position="2"/>
        <end position="48"/>
    </location>
</feature>
<keyword evidence="1 3" id="KW-0238">DNA-binding</keyword>
<dbReference type="PROSITE" id="PS51740">
    <property type="entry name" value="SPOVT_ABRB"/>
    <property type="match status" value="1"/>
</dbReference>
<evidence type="ECO:0000256" key="1">
    <source>
        <dbReference type="PROSITE-ProRule" id="PRU01076"/>
    </source>
</evidence>
<organism evidence="3 4">
    <name type="scientific">Duganella alba</name>
    <dbReference type="NCBI Taxonomy" id="2666081"/>
    <lineage>
        <taxon>Bacteria</taxon>
        <taxon>Pseudomonadati</taxon>
        <taxon>Pseudomonadota</taxon>
        <taxon>Betaproteobacteria</taxon>
        <taxon>Burkholderiales</taxon>
        <taxon>Oxalobacteraceae</taxon>
        <taxon>Telluria group</taxon>
        <taxon>Duganella</taxon>
    </lineage>
</organism>
<keyword evidence="4" id="KW-1185">Reference proteome</keyword>
<sequence length="71" mass="7680">MMTTVTVGSGGRITLPKKLRLQLGLVAGAHLTFSQLDDGRFVVRVKKPVSSLAGMLTRADQPAVSVEEMRR</sequence>
<reference evidence="3 4" key="1">
    <citation type="submission" date="2019-11" db="EMBL/GenBank/DDBJ databases">
        <title>Novel species isolated from a subtropical stream in China.</title>
        <authorList>
            <person name="Lu H."/>
        </authorList>
    </citation>
    <scope>NUCLEOTIDE SEQUENCE [LARGE SCALE GENOMIC DNA]</scope>
    <source>
        <strain evidence="3 4">FT25W</strain>
    </source>
</reference>
<evidence type="ECO:0000259" key="2">
    <source>
        <dbReference type="PROSITE" id="PS51740"/>
    </source>
</evidence>
<accession>A0A6L5QBQ8</accession>
<evidence type="ECO:0000313" key="4">
    <source>
        <dbReference type="Proteomes" id="UP000481037"/>
    </source>
</evidence>
<gene>
    <name evidence="3" type="ORF">GJ697_04835</name>
</gene>
<protein>
    <submittedName>
        <fullName evidence="3">AbrB/MazE/SpoVT family DNA-binding domain-containing protein</fullName>
    </submittedName>
</protein>
<dbReference type="Proteomes" id="UP000481037">
    <property type="component" value="Unassembled WGS sequence"/>
</dbReference>
<dbReference type="InterPro" id="IPR007159">
    <property type="entry name" value="SpoVT-AbrB_dom"/>
</dbReference>
<dbReference type="EMBL" id="WKJM01000003">
    <property type="protein sequence ID" value="MRX07157.1"/>
    <property type="molecule type" value="Genomic_DNA"/>
</dbReference>
<dbReference type="Pfam" id="PF04014">
    <property type="entry name" value="MazE_antitoxin"/>
    <property type="match status" value="1"/>
</dbReference>
<dbReference type="RefSeq" id="WP_154362091.1">
    <property type="nucleotide sequence ID" value="NZ_WKJM01000003.1"/>
</dbReference>
<evidence type="ECO:0000313" key="3">
    <source>
        <dbReference type="EMBL" id="MRX07157.1"/>
    </source>
</evidence>
<comment type="caution">
    <text evidence="3">The sequence shown here is derived from an EMBL/GenBank/DDBJ whole genome shotgun (WGS) entry which is preliminary data.</text>
</comment>
<dbReference type="AlphaFoldDB" id="A0A6L5QBQ8"/>
<dbReference type="GO" id="GO:0003677">
    <property type="term" value="F:DNA binding"/>
    <property type="evidence" value="ECO:0007669"/>
    <property type="project" value="UniProtKB-UniRule"/>
</dbReference>
<dbReference type="InterPro" id="IPR037914">
    <property type="entry name" value="SpoVT-AbrB_sf"/>
</dbReference>
<dbReference type="SUPFAM" id="SSF89447">
    <property type="entry name" value="AbrB/MazE/MraZ-like"/>
    <property type="match status" value="1"/>
</dbReference>
<dbReference type="SMART" id="SM00966">
    <property type="entry name" value="SpoVT_AbrB"/>
    <property type="match status" value="1"/>
</dbReference>
<name>A0A6L5QBQ8_9BURK</name>
<dbReference type="NCBIfam" id="TIGR01439">
    <property type="entry name" value="lp_hng_hel_AbrB"/>
    <property type="match status" value="1"/>
</dbReference>